<dbReference type="GO" id="GO:0016853">
    <property type="term" value="F:isomerase activity"/>
    <property type="evidence" value="ECO:0007669"/>
    <property type="project" value="UniProtKB-KW"/>
</dbReference>
<dbReference type="GO" id="GO:0042351">
    <property type="term" value="P:'de novo' GDP-L-fucose biosynthetic process"/>
    <property type="evidence" value="ECO:0007669"/>
    <property type="project" value="UniProtKB-UniRule"/>
</dbReference>
<feature type="binding site" evidence="9">
    <location>
        <begin position="17"/>
        <end position="23"/>
    </location>
    <ligand>
        <name>NADP(+)</name>
        <dbReference type="ChEBI" id="CHEBI:58349"/>
    </ligand>
</feature>
<name>A0A0J6SEX8_9HYPH</name>
<comment type="caution">
    <text evidence="11">The sequence shown here is derived from an EMBL/GenBank/DDBJ whole genome shotgun (WGS) entry which is preliminary data.</text>
</comment>
<evidence type="ECO:0000313" key="12">
    <source>
        <dbReference type="Proteomes" id="UP000035955"/>
    </source>
</evidence>
<evidence type="ECO:0000256" key="9">
    <source>
        <dbReference type="HAMAP-Rule" id="MF_00956"/>
    </source>
</evidence>
<keyword evidence="6 9" id="KW-0413">Isomerase</keyword>
<sequence length="314" mass="35111">MSDAHFDLLGKKVWVAGHRGMVGSAIVRRLAHENCEIVTADRSQLDLRRQADVEQWLDRNKPDVIFLAAAKVGGILANATYPAEFLHDNLVIETNIIHGAFKSGVEKLLFLGSSCIYPKFAEQPIREESLLTGPLEPTNEWYAIAKIAGLKLAEAYQKQYGCSYISGMPTNLYGQGDNFDLNTSHVMPALIRKIHEAKIRGNPQVTIWGSGTPMREFLHVDDCADACIHLMKFYSGTQHVNIGSEREISIRDLALTICSIIGYDGELILDRTKPDGTPRKIMDSSKLRDLGWKPKVELEEGIESVYKWFLAQNP</sequence>
<feature type="site" description="Important for catalytic activity" evidence="9">
    <location>
        <position position="113"/>
    </location>
</feature>
<dbReference type="InterPro" id="IPR036291">
    <property type="entry name" value="NAD(P)-bd_dom_sf"/>
</dbReference>
<dbReference type="SUPFAM" id="SSF51735">
    <property type="entry name" value="NAD(P)-binding Rossmann-fold domains"/>
    <property type="match status" value="1"/>
</dbReference>
<dbReference type="InterPro" id="IPR028614">
    <property type="entry name" value="GDP_fucose/colitose_synth"/>
</dbReference>
<keyword evidence="4 9" id="KW-0521">NADP</keyword>
<dbReference type="PATRIC" id="fig|298794.3.peg.2378"/>
<evidence type="ECO:0000256" key="2">
    <source>
        <dbReference type="ARBA" id="ARBA00005959"/>
    </source>
</evidence>
<evidence type="ECO:0000313" key="11">
    <source>
        <dbReference type="EMBL" id="KMO32242.1"/>
    </source>
</evidence>
<gene>
    <name evidence="9" type="primary">fcl</name>
    <name evidence="11" type="ORF">VQ02_24190</name>
</gene>
<dbReference type="HAMAP" id="MF_00956">
    <property type="entry name" value="GDP_fucose_synth"/>
    <property type="match status" value="1"/>
</dbReference>
<dbReference type="CDD" id="cd05239">
    <property type="entry name" value="GDP_FS_SDR_e"/>
    <property type="match status" value="1"/>
</dbReference>
<dbReference type="PANTHER" id="PTHR43238:SF1">
    <property type="entry name" value="GDP-L-FUCOSE SYNTHASE"/>
    <property type="match status" value="1"/>
</dbReference>
<comment type="function">
    <text evidence="9">Catalyzes the two-step NADP-dependent conversion of GDP-4-dehydro-6-deoxy-D-mannose to GDP-fucose, involving an epimerase and a reductase reaction.</text>
</comment>
<organism evidence="11 12">
    <name type="scientific">Methylobacterium variabile</name>
    <dbReference type="NCBI Taxonomy" id="298794"/>
    <lineage>
        <taxon>Bacteria</taxon>
        <taxon>Pseudomonadati</taxon>
        <taxon>Pseudomonadota</taxon>
        <taxon>Alphaproteobacteria</taxon>
        <taxon>Hyphomicrobiales</taxon>
        <taxon>Methylobacteriaceae</taxon>
        <taxon>Methylobacterium</taxon>
    </lineage>
</organism>
<comment type="catalytic activity">
    <reaction evidence="8 9">
        <text>GDP-beta-L-fucose + NADP(+) = GDP-4-dehydro-alpha-D-rhamnose + NADPH + H(+)</text>
        <dbReference type="Rhea" id="RHEA:18885"/>
        <dbReference type="ChEBI" id="CHEBI:15378"/>
        <dbReference type="ChEBI" id="CHEBI:57273"/>
        <dbReference type="ChEBI" id="CHEBI:57783"/>
        <dbReference type="ChEBI" id="CHEBI:57964"/>
        <dbReference type="ChEBI" id="CHEBI:58349"/>
        <dbReference type="EC" id="1.1.1.271"/>
    </reaction>
</comment>
<feature type="binding site" evidence="9">
    <location>
        <position position="215"/>
    </location>
    <ligand>
        <name>substrate</name>
    </ligand>
</feature>
<evidence type="ECO:0000256" key="3">
    <source>
        <dbReference type="ARBA" id="ARBA00012371"/>
    </source>
</evidence>
<keyword evidence="12" id="KW-1185">Reference proteome</keyword>
<dbReference type="UniPathway" id="UPA00128">
    <property type="reaction ID" value="UER00191"/>
</dbReference>
<reference evidence="11 12" key="1">
    <citation type="submission" date="2015-03" db="EMBL/GenBank/DDBJ databases">
        <title>Genome sequencing of Methylobacterium variabile DSM 16961.</title>
        <authorList>
            <person name="Chaudhry V."/>
            <person name="Patil P.B."/>
        </authorList>
    </citation>
    <scope>NUCLEOTIDE SEQUENCE [LARGE SCALE GENOMIC DNA]</scope>
    <source>
        <strain evidence="11 12">DSM 16961</strain>
    </source>
</reference>
<dbReference type="GO" id="GO:0070401">
    <property type="term" value="F:NADP+ binding"/>
    <property type="evidence" value="ECO:0007669"/>
    <property type="project" value="UniProtKB-UniRule"/>
</dbReference>
<dbReference type="FunFam" id="3.40.50.720:FF:000101">
    <property type="entry name" value="GDP-L-fucose synthase"/>
    <property type="match status" value="1"/>
</dbReference>
<dbReference type="AlphaFoldDB" id="A0A0J6SEX8"/>
<dbReference type="EC" id="1.1.1.271" evidence="3 9"/>
<dbReference type="RefSeq" id="WP_048446780.1">
    <property type="nucleotide sequence ID" value="NZ_LABY01000179.1"/>
</dbReference>
<dbReference type="PANTHER" id="PTHR43238">
    <property type="entry name" value="GDP-L-FUCOSE SYNTHASE"/>
    <property type="match status" value="1"/>
</dbReference>
<keyword evidence="5 9" id="KW-0560">Oxidoreductase</keyword>
<dbReference type="Pfam" id="PF01370">
    <property type="entry name" value="Epimerase"/>
    <property type="match status" value="1"/>
</dbReference>
<evidence type="ECO:0000256" key="8">
    <source>
        <dbReference type="ARBA" id="ARBA00051935"/>
    </source>
</evidence>
<dbReference type="Gene3D" id="3.40.50.720">
    <property type="entry name" value="NAD(P)-binding Rossmann-like Domain"/>
    <property type="match status" value="1"/>
</dbReference>
<dbReference type="InterPro" id="IPR001509">
    <property type="entry name" value="Epimerase_deHydtase"/>
</dbReference>
<feature type="binding site" evidence="9">
    <location>
        <position position="208"/>
    </location>
    <ligand>
        <name>substrate</name>
    </ligand>
</feature>
<keyword evidence="7 9" id="KW-0511">Multifunctional enzyme</keyword>
<evidence type="ECO:0000256" key="5">
    <source>
        <dbReference type="ARBA" id="ARBA00023002"/>
    </source>
</evidence>
<evidence type="ECO:0000256" key="4">
    <source>
        <dbReference type="ARBA" id="ARBA00022857"/>
    </source>
</evidence>
<evidence type="ECO:0000256" key="6">
    <source>
        <dbReference type="ARBA" id="ARBA00023235"/>
    </source>
</evidence>
<dbReference type="Gene3D" id="3.90.25.10">
    <property type="entry name" value="UDP-galactose 4-epimerase, domain 1"/>
    <property type="match status" value="1"/>
</dbReference>
<comment type="similarity">
    <text evidence="2 9">Belongs to the NAD(P)-dependent epimerase/dehydratase family. Fucose synthase subfamily.</text>
</comment>
<dbReference type="Proteomes" id="UP000035955">
    <property type="component" value="Unassembled WGS sequence"/>
</dbReference>
<feature type="binding site" evidence="9">
    <location>
        <position position="193"/>
    </location>
    <ligand>
        <name>substrate</name>
    </ligand>
</feature>
<protein>
    <recommendedName>
        <fullName evidence="3 9">GDP-L-fucose synthase</fullName>
        <ecNumber evidence="3 9">1.1.1.271</ecNumber>
    </recommendedName>
    <alternativeName>
        <fullName evidence="9">GDP-4-keto-6-deoxy-D-mannose-3,5-epimerase-4-reductase</fullName>
    </alternativeName>
</protein>
<accession>A0A0J6SEX8</accession>
<dbReference type="OrthoDB" id="9811425at2"/>
<evidence type="ECO:0000259" key="10">
    <source>
        <dbReference type="Pfam" id="PF01370"/>
    </source>
</evidence>
<feature type="active site" description="Proton donor/acceptor" evidence="9">
    <location>
        <position position="142"/>
    </location>
</feature>
<feature type="binding site" evidence="9">
    <location>
        <position position="185"/>
    </location>
    <ligand>
        <name>NADP(+)</name>
        <dbReference type="ChEBI" id="CHEBI:58349"/>
    </ligand>
</feature>
<feature type="binding site" evidence="9">
    <location>
        <position position="146"/>
    </location>
    <ligand>
        <name>NADP(+)</name>
        <dbReference type="ChEBI" id="CHEBI:58349"/>
    </ligand>
</feature>
<feature type="binding site" evidence="9">
    <location>
        <begin position="169"/>
        <end position="172"/>
    </location>
    <ligand>
        <name>NADP(+)</name>
        <dbReference type="ChEBI" id="CHEBI:58349"/>
    </ligand>
</feature>
<feature type="domain" description="NAD-dependent epimerase/dehydratase" evidence="10">
    <location>
        <begin position="14"/>
        <end position="243"/>
    </location>
</feature>
<proteinExistence type="inferred from homology"/>
<comment type="pathway">
    <text evidence="1 9">Nucleotide-sugar biosynthesis; GDP-L-fucose biosynthesis via de novo pathway; GDP-L-fucose from GDP-alpha-D-mannose: step 2/2.</text>
</comment>
<feature type="site" description="Important for catalytic activity" evidence="9">
    <location>
        <position position="115"/>
    </location>
</feature>
<evidence type="ECO:0000256" key="7">
    <source>
        <dbReference type="ARBA" id="ARBA00023268"/>
    </source>
</evidence>
<dbReference type="EMBL" id="LABY01000179">
    <property type="protein sequence ID" value="KMO32242.1"/>
    <property type="molecule type" value="Genomic_DNA"/>
</dbReference>
<dbReference type="GO" id="GO:0050577">
    <property type="term" value="F:GDP-L-fucose synthase activity"/>
    <property type="evidence" value="ECO:0007669"/>
    <property type="project" value="UniProtKB-UniRule"/>
</dbReference>
<feature type="binding site" evidence="9">
    <location>
        <position position="275"/>
    </location>
    <ligand>
        <name>substrate</name>
    </ligand>
</feature>
<evidence type="ECO:0000256" key="1">
    <source>
        <dbReference type="ARBA" id="ARBA00004883"/>
    </source>
</evidence>
<feature type="binding site" evidence="9">
    <location>
        <begin position="111"/>
        <end position="114"/>
    </location>
    <ligand>
        <name>NADP(+)</name>
        <dbReference type="ChEBI" id="CHEBI:58349"/>
    </ligand>
</feature>